<dbReference type="RefSeq" id="WP_261401525.1">
    <property type="nucleotide sequence ID" value="NZ_CP081869.1"/>
</dbReference>
<feature type="transmembrane region" description="Helical" evidence="8">
    <location>
        <begin position="123"/>
        <end position="147"/>
    </location>
</feature>
<evidence type="ECO:0000256" key="7">
    <source>
        <dbReference type="ARBA" id="ARBA00023136"/>
    </source>
</evidence>
<feature type="transmembrane region" description="Helical" evidence="8">
    <location>
        <begin position="273"/>
        <end position="298"/>
    </location>
</feature>
<dbReference type="Gene3D" id="1.10.3720.10">
    <property type="entry name" value="MetI-like"/>
    <property type="match status" value="2"/>
</dbReference>
<keyword evidence="3" id="KW-1003">Cell membrane</keyword>
<accession>A0A9E6R797</accession>
<evidence type="ECO:0000259" key="9">
    <source>
        <dbReference type="PROSITE" id="PS50928"/>
    </source>
</evidence>
<dbReference type="AlphaFoldDB" id="A0A9E6R797"/>
<dbReference type="CDD" id="cd06261">
    <property type="entry name" value="TM_PBP2"/>
    <property type="match status" value="2"/>
</dbReference>
<evidence type="ECO:0000313" key="11">
    <source>
        <dbReference type="Proteomes" id="UP000825701"/>
    </source>
</evidence>
<dbReference type="PANTHER" id="PTHR43357:SF3">
    <property type="entry name" value="FE(3+)-TRANSPORT SYSTEM PERMEASE PROTEIN FBPB 2"/>
    <property type="match status" value="1"/>
</dbReference>
<feature type="transmembrane region" description="Helical" evidence="8">
    <location>
        <begin position="318"/>
        <end position="340"/>
    </location>
</feature>
<evidence type="ECO:0000256" key="1">
    <source>
        <dbReference type="ARBA" id="ARBA00004429"/>
    </source>
</evidence>
<feature type="transmembrane region" description="Helical" evidence="8">
    <location>
        <begin position="426"/>
        <end position="450"/>
    </location>
</feature>
<dbReference type="GO" id="GO:0005886">
    <property type="term" value="C:plasma membrane"/>
    <property type="evidence" value="ECO:0007669"/>
    <property type="project" value="UniProtKB-SubCell"/>
</dbReference>
<comment type="similarity">
    <text evidence="8">Belongs to the binding-protein-dependent transport system permease family.</text>
</comment>
<dbReference type="PROSITE" id="PS50928">
    <property type="entry name" value="ABC_TM1"/>
    <property type="match status" value="2"/>
</dbReference>
<dbReference type="InterPro" id="IPR035906">
    <property type="entry name" value="MetI-like_sf"/>
</dbReference>
<dbReference type="SUPFAM" id="SSF161098">
    <property type="entry name" value="MetI-like"/>
    <property type="match status" value="2"/>
</dbReference>
<evidence type="ECO:0000256" key="2">
    <source>
        <dbReference type="ARBA" id="ARBA00022448"/>
    </source>
</evidence>
<keyword evidence="7 8" id="KW-0472">Membrane</keyword>
<organism evidence="10 11">
    <name type="scientific">Chenggangzhangella methanolivorans</name>
    <dbReference type="NCBI Taxonomy" id="1437009"/>
    <lineage>
        <taxon>Bacteria</taxon>
        <taxon>Pseudomonadati</taxon>
        <taxon>Pseudomonadota</taxon>
        <taxon>Alphaproteobacteria</taxon>
        <taxon>Hyphomicrobiales</taxon>
        <taxon>Methylopilaceae</taxon>
        <taxon>Chenggangzhangella</taxon>
    </lineage>
</organism>
<comment type="subcellular location">
    <subcellularLocation>
        <location evidence="1">Cell inner membrane</location>
        <topology evidence="1">Multi-pass membrane protein</topology>
    </subcellularLocation>
    <subcellularLocation>
        <location evidence="8">Cell membrane</location>
        <topology evidence="8">Multi-pass membrane protein</topology>
    </subcellularLocation>
</comment>
<feature type="transmembrane region" description="Helical" evidence="8">
    <location>
        <begin position="386"/>
        <end position="405"/>
    </location>
</feature>
<keyword evidence="11" id="KW-1185">Reference proteome</keyword>
<dbReference type="InterPro" id="IPR000515">
    <property type="entry name" value="MetI-like"/>
</dbReference>
<dbReference type="PANTHER" id="PTHR43357">
    <property type="entry name" value="INNER MEMBRANE ABC TRANSPORTER PERMEASE PROTEIN YDCV"/>
    <property type="match status" value="1"/>
</dbReference>
<feature type="transmembrane region" description="Helical" evidence="8">
    <location>
        <begin position="483"/>
        <end position="504"/>
    </location>
</feature>
<dbReference type="EMBL" id="CP081869">
    <property type="protein sequence ID" value="QZN98589.1"/>
    <property type="molecule type" value="Genomic_DNA"/>
</dbReference>
<protein>
    <submittedName>
        <fullName evidence="10">Iron ABC transporter permease</fullName>
    </submittedName>
</protein>
<feature type="domain" description="ABC transmembrane type-1" evidence="9">
    <location>
        <begin position="314"/>
        <end position="505"/>
    </location>
</feature>
<evidence type="ECO:0000256" key="4">
    <source>
        <dbReference type="ARBA" id="ARBA00022519"/>
    </source>
</evidence>
<proteinExistence type="inferred from homology"/>
<reference evidence="10" key="1">
    <citation type="submission" date="2021-08" db="EMBL/GenBank/DDBJ databases">
        <authorList>
            <person name="Zhang H."/>
            <person name="Xu M."/>
            <person name="Yu Z."/>
            <person name="Yang L."/>
            <person name="Cai Y."/>
        </authorList>
    </citation>
    <scope>NUCLEOTIDE SEQUENCE</scope>
    <source>
        <strain evidence="10">CHL1</strain>
    </source>
</reference>
<dbReference type="Proteomes" id="UP000825701">
    <property type="component" value="Chromosome"/>
</dbReference>
<sequence>MSLASRRWESAPPLWLALAALVPCLLIALPLVYVALRASEAGAAGVAAELIRPRTLELLLNTVALGVSVTVISSVLGVAAAWCVERSDIPFRPFWRIAAALPLAVPAFVASFAWASIDVAFQGMAGAILILSLSHFPLVYLPVAAALRGMDPAFEDVSRSLGRSPARTFFGVVLPQAWPALGAGALLVLTHMLAEFGALALLRVQTFTTAIFASYELQFDSATAALQSAVLLALTLPAAFGEMRLRRGVRVSRSGRGARRTQRAIALGRAKPFVLAGLAALIALSTAVPAGMLVYWAAVGASTTRGLPDIWPAIGGTLSLALPGAVIVTALALPLVLAAIRHPGPASRLVDRLPYVVHGLPGVVVALALTFFAIRFLPDLYQTSALLFAAYAALFLPLAQSALRASVELAPPRLEEVARSLGKGPFLAFVSVTLPAILPGVGASLALMTLELARELTATLLLAPIGVTTLATEVWSRANDGQYAAAAPFAALLVALSALPVYVFTRRSLELHDL</sequence>
<feature type="transmembrane region" description="Helical" evidence="8">
    <location>
        <begin position="94"/>
        <end position="117"/>
    </location>
</feature>
<feature type="transmembrane region" description="Helical" evidence="8">
    <location>
        <begin position="352"/>
        <end position="374"/>
    </location>
</feature>
<dbReference type="GO" id="GO:0055085">
    <property type="term" value="P:transmembrane transport"/>
    <property type="evidence" value="ECO:0007669"/>
    <property type="project" value="InterPro"/>
</dbReference>
<evidence type="ECO:0000256" key="8">
    <source>
        <dbReference type="RuleBase" id="RU363032"/>
    </source>
</evidence>
<evidence type="ECO:0000256" key="5">
    <source>
        <dbReference type="ARBA" id="ARBA00022692"/>
    </source>
</evidence>
<feature type="domain" description="ABC transmembrane type-1" evidence="9">
    <location>
        <begin position="59"/>
        <end position="240"/>
    </location>
</feature>
<keyword evidence="6 8" id="KW-1133">Transmembrane helix</keyword>
<keyword evidence="4" id="KW-0997">Cell inner membrane</keyword>
<evidence type="ECO:0000256" key="6">
    <source>
        <dbReference type="ARBA" id="ARBA00022989"/>
    </source>
</evidence>
<gene>
    <name evidence="10" type="ORF">K6K41_16290</name>
</gene>
<feature type="transmembrane region" description="Helical" evidence="8">
    <location>
        <begin position="168"/>
        <end position="194"/>
    </location>
</feature>
<name>A0A9E6R797_9HYPH</name>
<dbReference type="KEGG" id="cmet:K6K41_16290"/>
<dbReference type="Pfam" id="PF00528">
    <property type="entry name" value="BPD_transp_1"/>
    <property type="match status" value="2"/>
</dbReference>
<evidence type="ECO:0000313" key="10">
    <source>
        <dbReference type="EMBL" id="QZN98589.1"/>
    </source>
</evidence>
<keyword evidence="5 8" id="KW-0812">Transmembrane</keyword>
<evidence type="ECO:0000256" key="3">
    <source>
        <dbReference type="ARBA" id="ARBA00022475"/>
    </source>
</evidence>
<keyword evidence="2 8" id="KW-0813">Transport</keyword>
<feature type="transmembrane region" description="Helical" evidence="8">
    <location>
        <begin position="63"/>
        <end position="82"/>
    </location>
</feature>